<sequence>MKFTMAVLSTLAASAAASPLQARDSRDPSCYAELEECDDDGNCKTVLYCDEAPFVRDYTPTAEERKIQECTSSCSERFTITPELSTCFKACFPQNNQSAKPNPTPTPTTA</sequence>
<keyword evidence="3" id="KW-1185">Reference proteome</keyword>
<keyword evidence="1" id="KW-0732">Signal</keyword>
<proteinExistence type="predicted"/>
<name>A0A8H4V5K9_9HYPO</name>
<gene>
    <name evidence="2" type="ORF">G6O67_004926</name>
</gene>
<evidence type="ECO:0000313" key="3">
    <source>
        <dbReference type="Proteomes" id="UP000557566"/>
    </source>
</evidence>
<accession>A0A8H4V5K9</accession>
<protein>
    <submittedName>
        <fullName evidence="2">Uncharacterized protein</fullName>
    </submittedName>
</protein>
<organism evidence="2 3">
    <name type="scientific">Ophiocordyceps sinensis</name>
    <dbReference type="NCBI Taxonomy" id="72228"/>
    <lineage>
        <taxon>Eukaryota</taxon>
        <taxon>Fungi</taxon>
        <taxon>Dikarya</taxon>
        <taxon>Ascomycota</taxon>
        <taxon>Pezizomycotina</taxon>
        <taxon>Sordariomycetes</taxon>
        <taxon>Hypocreomycetidae</taxon>
        <taxon>Hypocreales</taxon>
        <taxon>Ophiocordycipitaceae</taxon>
        <taxon>Ophiocordyceps</taxon>
    </lineage>
</organism>
<feature type="signal peptide" evidence="1">
    <location>
        <begin position="1"/>
        <end position="17"/>
    </location>
</feature>
<comment type="caution">
    <text evidence="2">The sequence shown here is derived from an EMBL/GenBank/DDBJ whole genome shotgun (WGS) entry which is preliminary data.</text>
</comment>
<reference evidence="2 3" key="1">
    <citation type="journal article" date="2020" name="Genome Biol. Evol.">
        <title>A new high-quality draft genome assembly of the Chinese cordyceps Ophiocordyceps sinensis.</title>
        <authorList>
            <person name="Shu R."/>
            <person name="Zhang J."/>
            <person name="Meng Q."/>
            <person name="Zhang H."/>
            <person name="Zhou G."/>
            <person name="Li M."/>
            <person name="Wu P."/>
            <person name="Zhao Y."/>
            <person name="Chen C."/>
            <person name="Qin Q."/>
        </authorList>
    </citation>
    <scope>NUCLEOTIDE SEQUENCE [LARGE SCALE GENOMIC DNA]</scope>
    <source>
        <strain evidence="2 3">IOZ07</strain>
    </source>
</reference>
<dbReference type="Proteomes" id="UP000557566">
    <property type="component" value="Unassembled WGS sequence"/>
</dbReference>
<evidence type="ECO:0000256" key="1">
    <source>
        <dbReference type="SAM" id="SignalP"/>
    </source>
</evidence>
<dbReference type="AlphaFoldDB" id="A0A8H4V5K9"/>
<feature type="chain" id="PRO_5034537134" evidence="1">
    <location>
        <begin position="18"/>
        <end position="110"/>
    </location>
</feature>
<evidence type="ECO:0000313" key="2">
    <source>
        <dbReference type="EMBL" id="KAF4508565.1"/>
    </source>
</evidence>
<dbReference type="EMBL" id="JAAVMX010000005">
    <property type="protein sequence ID" value="KAF4508565.1"/>
    <property type="molecule type" value="Genomic_DNA"/>
</dbReference>